<sequence length="298" mass="32249">MARAKKKDFDKQKLKVGKSKQPASNATSTAFTARAISLPNQAIGKKASLQTYLNLTKHHSVQARKEAVAQLQDIALSSPPSLASICHALGPLILDTEKDVRQQVLKFMKAMPESAFAAHSSLLLLYIQSAMTHITPSIRGESTSFLDVLCVNCPQEVARLGFAKTLSLFFPLLGWPLEGNAQASAVSTALAFGKMADKVKLTHLQSLYKLLELGLADPPVVEEPLFHPETAKFMIPKVSEPFARLGFGTTPENVTEDRDAREIVVHGVKEPLMNGLTVVTKEGGEIGRVAARITALAK</sequence>
<dbReference type="GO" id="GO:0006364">
    <property type="term" value="P:rRNA processing"/>
    <property type="evidence" value="ECO:0007669"/>
    <property type="project" value="UniProtKB-UniRule"/>
</dbReference>
<dbReference type="GO" id="GO:0120330">
    <property type="term" value="C:rixosome complex"/>
    <property type="evidence" value="ECO:0007669"/>
    <property type="project" value="UniProtKB-UniRule"/>
</dbReference>
<name>A0A2T0FCC4_9ASCO</name>
<gene>
    <name evidence="9" type="ORF">B9G98_00235</name>
</gene>
<dbReference type="InterPro" id="IPR011989">
    <property type="entry name" value="ARM-like"/>
</dbReference>
<dbReference type="InterPro" id="IPR024679">
    <property type="entry name" value="Ipi1_N"/>
</dbReference>
<dbReference type="AlphaFoldDB" id="A0A2T0FCC4"/>
<evidence type="ECO:0000256" key="2">
    <source>
        <dbReference type="ARBA" id="ARBA00004123"/>
    </source>
</evidence>
<evidence type="ECO:0000256" key="1">
    <source>
        <dbReference type="ARBA" id="ARBA00002355"/>
    </source>
</evidence>
<dbReference type="Gene3D" id="1.25.10.10">
    <property type="entry name" value="Leucine-rich Repeat Variant"/>
    <property type="match status" value="1"/>
</dbReference>
<keyword evidence="6" id="KW-0698">rRNA processing</keyword>
<comment type="subcellular location">
    <subcellularLocation>
        <location evidence="2 6">Nucleus</location>
    </subcellularLocation>
</comment>
<keyword evidence="6" id="KW-0690">Ribosome biogenesis</keyword>
<comment type="caution">
    <text evidence="9">The sequence shown here is derived from an EMBL/GenBank/DDBJ whole genome shotgun (WGS) entry which is preliminary data.</text>
</comment>
<reference evidence="9 10" key="1">
    <citation type="submission" date="2017-04" db="EMBL/GenBank/DDBJ databases">
        <title>Genome sequencing of [Candida] sorbophila.</title>
        <authorList>
            <person name="Ahn J.O."/>
        </authorList>
    </citation>
    <scope>NUCLEOTIDE SEQUENCE [LARGE SCALE GENOMIC DNA]</scope>
    <source>
        <strain evidence="9 10">DS02</strain>
    </source>
</reference>
<comment type="similarity">
    <text evidence="3 6">Belongs to the IPI1/TEX10 family.</text>
</comment>
<evidence type="ECO:0000256" key="3">
    <source>
        <dbReference type="ARBA" id="ARBA00006427"/>
    </source>
</evidence>
<feature type="domain" description="Pre-rRNA-processing protein Ipi1 N-terminal" evidence="8">
    <location>
        <begin position="116"/>
        <end position="211"/>
    </location>
</feature>
<dbReference type="STRING" id="45607.A0A2T0FCC4"/>
<dbReference type="PANTHER" id="PTHR16056:SF2">
    <property type="entry name" value="TESTIS-EXPRESSED PROTEIN 10"/>
    <property type="match status" value="1"/>
</dbReference>
<dbReference type="RefSeq" id="XP_024662561.1">
    <property type="nucleotide sequence ID" value="XM_024806793.1"/>
</dbReference>
<organism evidence="9 10">
    <name type="scientific">Wickerhamiella sorbophila</name>
    <dbReference type="NCBI Taxonomy" id="45607"/>
    <lineage>
        <taxon>Eukaryota</taxon>
        <taxon>Fungi</taxon>
        <taxon>Dikarya</taxon>
        <taxon>Ascomycota</taxon>
        <taxon>Saccharomycotina</taxon>
        <taxon>Dipodascomycetes</taxon>
        <taxon>Dipodascales</taxon>
        <taxon>Trichomonascaceae</taxon>
        <taxon>Wickerhamiella</taxon>
    </lineage>
</organism>
<dbReference type="EMBL" id="NDIQ01000001">
    <property type="protein sequence ID" value="PRT52615.1"/>
    <property type="molecule type" value="Genomic_DNA"/>
</dbReference>
<dbReference type="GO" id="GO:0005634">
    <property type="term" value="C:nucleus"/>
    <property type="evidence" value="ECO:0007669"/>
    <property type="project" value="UniProtKB-SubCell"/>
</dbReference>
<evidence type="ECO:0000256" key="5">
    <source>
        <dbReference type="ARBA" id="ARBA00023242"/>
    </source>
</evidence>
<dbReference type="Proteomes" id="UP000238350">
    <property type="component" value="Unassembled WGS sequence"/>
</dbReference>
<evidence type="ECO:0000259" key="8">
    <source>
        <dbReference type="Pfam" id="PF12333"/>
    </source>
</evidence>
<dbReference type="SUPFAM" id="SSF48371">
    <property type="entry name" value="ARM repeat"/>
    <property type="match status" value="1"/>
</dbReference>
<evidence type="ECO:0000256" key="7">
    <source>
        <dbReference type="SAM" id="MobiDB-lite"/>
    </source>
</evidence>
<evidence type="ECO:0000313" key="10">
    <source>
        <dbReference type="Proteomes" id="UP000238350"/>
    </source>
</evidence>
<evidence type="ECO:0000256" key="6">
    <source>
        <dbReference type="RuleBase" id="RU368021"/>
    </source>
</evidence>
<dbReference type="InterPro" id="IPR016024">
    <property type="entry name" value="ARM-type_fold"/>
</dbReference>
<feature type="region of interest" description="Disordered" evidence="7">
    <location>
        <begin position="1"/>
        <end position="25"/>
    </location>
</feature>
<dbReference type="Pfam" id="PF12333">
    <property type="entry name" value="Ipi1_N"/>
    <property type="match status" value="1"/>
</dbReference>
<evidence type="ECO:0000313" key="9">
    <source>
        <dbReference type="EMBL" id="PRT52615.1"/>
    </source>
</evidence>
<dbReference type="GeneID" id="36513984"/>
<dbReference type="PANTHER" id="PTHR16056">
    <property type="entry name" value="REGULATOR OF MICROTUBULE DYNAMICS PROTEIN"/>
    <property type="match status" value="1"/>
</dbReference>
<keyword evidence="5 6" id="KW-0539">Nucleus</keyword>
<proteinExistence type="inferred from homology"/>
<protein>
    <recommendedName>
        <fullName evidence="6">Pre-rRNA-processing protein</fullName>
    </recommendedName>
</protein>
<comment type="function">
    <text evidence="1 6">Component of the RIX1 complex required for processing of ITS2 sequences from 35S pre-rRNA.</text>
</comment>
<accession>A0A2T0FCC4</accession>
<keyword evidence="10" id="KW-1185">Reference proteome</keyword>
<comment type="subunit">
    <text evidence="4">Component of the RIX1 complex, composed of IPI1, RIX1/IPI2 and IPI3 in a 1:2:2 stoichiometry. The complex interacts (via RIX1) with MDN1 (via its hexameric AAA ATPase ring) and the pre-60S ribosome particles.</text>
</comment>
<dbReference type="OrthoDB" id="361362at2759"/>
<evidence type="ECO:0000256" key="4">
    <source>
        <dbReference type="ARBA" id="ARBA00011141"/>
    </source>
</evidence>